<evidence type="ECO:0000313" key="3">
    <source>
        <dbReference type="Proteomes" id="UP000294933"/>
    </source>
</evidence>
<accession>A0A4Y7QFX2</accession>
<dbReference type="Proteomes" id="UP000294933">
    <property type="component" value="Unassembled WGS sequence"/>
</dbReference>
<keyword evidence="1" id="KW-0812">Transmembrane</keyword>
<sequence>MMFVIWSESQISTYILITGLLVMSWDALPVPVFGAAALLYAVSSSMGIFVSIVSNSEFQTIGIAFIVVKLFGASFGIPKSITDITKIYDPAEFATTDLKIFSRWFFPTLWGGLSIAFASQCLNFDFDNQVGRTGADVASFSRSPLVVEPAPEGEPEMGPGFVIPSHIPGPFTKTYFSASLAGLVLAHVMLITGLSCAGIGPESMLIDAYFLSTVSVALPAQFVVVFTLAVLRGEARKFWKYAWVPTAKSSLLDDVLAGHDEDGQMVLKDKRILK</sequence>
<dbReference type="EMBL" id="ML170162">
    <property type="protein sequence ID" value="TDL26315.1"/>
    <property type="molecule type" value="Genomic_DNA"/>
</dbReference>
<gene>
    <name evidence="2" type="ORF">BD410DRAFT_578252</name>
</gene>
<feature type="transmembrane region" description="Helical" evidence="1">
    <location>
        <begin position="58"/>
        <end position="77"/>
    </location>
</feature>
<evidence type="ECO:0000256" key="1">
    <source>
        <dbReference type="SAM" id="Phobius"/>
    </source>
</evidence>
<protein>
    <submittedName>
        <fullName evidence="2">Uncharacterized protein</fullName>
    </submittedName>
</protein>
<keyword evidence="3" id="KW-1185">Reference proteome</keyword>
<evidence type="ECO:0000313" key="2">
    <source>
        <dbReference type="EMBL" id="TDL26315.1"/>
    </source>
</evidence>
<dbReference type="AlphaFoldDB" id="A0A4Y7QFX2"/>
<feature type="transmembrane region" description="Helical" evidence="1">
    <location>
        <begin position="206"/>
        <end position="231"/>
    </location>
</feature>
<keyword evidence="1" id="KW-0472">Membrane</keyword>
<keyword evidence="1" id="KW-1133">Transmembrane helix</keyword>
<feature type="transmembrane region" description="Helical" evidence="1">
    <location>
        <begin position="175"/>
        <end position="200"/>
    </location>
</feature>
<dbReference type="VEuPathDB" id="FungiDB:BD410DRAFT_578252"/>
<feature type="transmembrane region" description="Helical" evidence="1">
    <location>
        <begin position="32"/>
        <end position="52"/>
    </location>
</feature>
<name>A0A4Y7QFX2_9AGAM</name>
<proteinExistence type="predicted"/>
<reference evidence="2 3" key="1">
    <citation type="submission" date="2018-06" db="EMBL/GenBank/DDBJ databases">
        <title>A transcriptomic atlas of mushroom development highlights an independent origin of complex multicellularity.</title>
        <authorList>
            <consortium name="DOE Joint Genome Institute"/>
            <person name="Krizsan K."/>
            <person name="Almasi E."/>
            <person name="Merenyi Z."/>
            <person name="Sahu N."/>
            <person name="Viragh M."/>
            <person name="Koszo T."/>
            <person name="Mondo S."/>
            <person name="Kiss B."/>
            <person name="Balint B."/>
            <person name="Kues U."/>
            <person name="Barry K."/>
            <person name="Hegedus J.C."/>
            <person name="Henrissat B."/>
            <person name="Johnson J."/>
            <person name="Lipzen A."/>
            <person name="Ohm R."/>
            <person name="Nagy I."/>
            <person name="Pangilinan J."/>
            <person name="Yan J."/>
            <person name="Xiong Y."/>
            <person name="Grigoriev I.V."/>
            <person name="Hibbett D.S."/>
            <person name="Nagy L.G."/>
        </authorList>
    </citation>
    <scope>NUCLEOTIDE SEQUENCE [LARGE SCALE GENOMIC DNA]</scope>
    <source>
        <strain evidence="2 3">SZMC22713</strain>
    </source>
</reference>
<organism evidence="2 3">
    <name type="scientific">Rickenella mellea</name>
    <dbReference type="NCBI Taxonomy" id="50990"/>
    <lineage>
        <taxon>Eukaryota</taxon>
        <taxon>Fungi</taxon>
        <taxon>Dikarya</taxon>
        <taxon>Basidiomycota</taxon>
        <taxon>Agaricomycotina</taxon>
        <taxon>Agaricomycetes</taxon>
        <taxon>Hymenochaetales</taxon>
        <taxon>Rickenellaceae</taxon>
        <taxon>Rickenella</taxon>
    </lineage>
</organism>